<protein>
    <recommendedName>
        <fullName evidence="2">Cytokinin riboside 5'-monophosphate phosphoribohydrolase</fullName>
        <ecNumber evidence="2">3.2.2.n1</ecNumber>
    </recommendedName>
</protein>
<evidence type="ECO:0000256" key="1">
    <source>
        <dbReference type="ARBA" id="ARBA00006763"/>
    </source>
</evidence>
<organism evidence="3 4">
    <name type="scientific">Nocardioides cavernaquae</name>
    <dbReference type="NCBI Taxonomy" id="2321396"/>
    <lineage>
        <taxon>Bacteria</taxon>
        <taxon>Bacillati</taxon>
        <taxon>Actinomycetota</taxon>
        <taxon>Actinomycetes</taxon>
        <taxon>Propionibacteriales</taxon>
        <taxon>Nocardioidaceae</taxon>
        <taxon>Nocardioides</taxon>
    </lineage>
</organism>
<dbReference type="Gene3D" id="3.40.50.450">
    <property type="match status" value="1"/>
</dbReference>
<dbReference type="GO" id="GO:0005829">
    <property type="term" value="C:cytosol"/>
    <property type="evidence" value="ECO:0007669"/>
    <property type="project" value="TreeGrafter"/>
</dbReference>
<dbReference type="AlphaFoldDB" id="A0A3A5HBH6"/>
<dbReference type="EMBL" id="QYRP01000002">
    <property type="protein sequence ID" value="RJS47973.1"/>
    <property type="molecule type" value="Genomic_DNA"/>
</dbReference>
<dbReference type="PANTHER" id="PTHR31223">
    <property type="entry name" value="LOG FAMILY PROTEIN YJL055W"/>
    <property type="match status" value="1"/>
</dbReference>
<proteinExistence type="inferred from homology"/>
<comment type="catalytic activity">
    <reaction evidence="2">
        <text>9-ribosyl-trans-zeatin 5'-phosphate + H2O = trans-zeatin + D-ribose 5-phosphate</text>
        <dbReference type="Rhea" id="RHEA:48564"/>
        <dbReference type="ChEBI" id="CHEBI:15377"/>
        <dbReference type="ChEBI" id="CHEBI:16522"/>
        <dbReference type="ChEBI" id="CHEBI:78346"/>
        <dbReference type="ChEBI" id="CHEBI:87947"/>
        <dbReference type="EC" id="3.2.2.n1"/>
    </reaction>
</comment>
<evidence type="ECO:0000313" key="3">
    <source>
        <dbReference type="EMBL" id="RJS47973.1"/>
    </source>
</evidence>
<comment type="similarity">
    <text evidence="1 2">Belongs to the LOG family.</text>
</comment>
<dbReference type="Pfam" id="PF03641">
    <property type="entry name" value="Lysine_decarbox"/>
    <property type="match status" value="1"/>
</dbReference>
<gene>
    <name evidence="3" type="ORF">D4739_14555</name>
</gene>
<keyword evidence="4" id="KW-1185">Reference proteome</keyword>
<dbReference type="NCBIfam" id="TIGR00730">
    <property type="entry name" value="Rossman fold protein, TIGR00730 family"/>
    <property type="match status" value="1"/>
</dbReference>
<dbReference type="PANTHER" id="PTHR31223:SF70">
    <property type="entry name" value="LOG FAMILY PROTEIN YJL055W"/>
    <property type="match status" value="1"/>
</dbReference>
<sequence length="182" mass="19765">MQRLAIFLGSRDGSDPQHAESAYAVGRALADRGIELVYGGGGSGLMGQVSQGVLDHGGHVYGVIPRFMVEREWGRLHQENVEMHVVETMHERKAMMAVRAEAFLVLPGGLGTLEELFEIWTWRTLGLHDKPIGLLDVGGFWQPLVATLGGLAEADFMAEVTLDELVVASTLDAALEALDTLR</sequence>
<dbReference type="Proteomes" id="UP000276542">
    <property type="component" value="Unassembled WGS sequence"/>
</dbReference>
<dbReference type="InterPro" id="IPR005269">
    <property type="entry name" value="LOG"/>
</dbReference>
<keyword evidence="2" id="KW-0203">Cytokinin biosynthesis</keyword>
<name>A0A3A5HBH6_9ACTN</name>
<dbReference type="GO" id="GO:0009691">
    <property type="term" value="P:cytokinin biosynthetic process"/>
    <property type="evidence" value="ECO:0007669"/>
    <property type="project" value="UniProtKB-UniRule"/>
</dbReference>
<dbReference type="SUPFAM" id="SSF102405">
    <property type="entry name" value="MCP/YpsA-like"/>
    <property type="match status" value="1"/>
</dbReference>
<dbReference type="InterPro" id="IPR031100">
    <property type="entry name" value="LOG_fam"/>
</dbReference>
<dbReference type="GO" id="GO:0102682">
    <property type="term" value="F:cytokinin riboside 5'-monophosphate phosphoribohydrolase activity"/>
    <property type="evidence" value="ECO:0007669"/>
    <property type="project" value="RHEA"/>
</dbReference>
<evidence type="ECO:0000313" key="4">
    <source>
        <dbReference type="Proteomes" id="UP000276542"/>
    </source>
</evidence>
<dbReference type="OrthoDB" id="9801098at2"/>
<dbReference type="EC" id="3.2.2.n1" evidence="2"/>
<comment type="caution">
    <text evidence="3">The sequence shown here is derived from an EMBL/GenBank/DDBJ whole genome shotgun (WGS) entry which is preliminary data.</text>
</comment>
<accession>A0A3A5HBH6</accession>
<reference evidence="4" key="1">
    <citation type="submission" date="2018-09" db="EMBL/GenBank/DDBJ databases">
        <authorList>
            <person name="Zhu H."/>
        </authorList>
    </citation>
    <scope>NUCLEOTIDE SEQUENCE [LARGE SCALE GENOMIC DNA]</scope>
    <source>
        <strain evidence="4">K1W22B-1</strain>
    </source>
</reference>
<comment type="catalytic activity">
    <reaction evidence="2">
        <text>N(6)-(dimethylallyl)adenosine 5'-phosphate + H2O = N(6)-dimethylallyladenine + D-ribose 5-phosphate</text>
        <dbReference type="Rhea" id="RHEA:48560"/>
        <dbReference type="ChEBI" id="CHEBI:15377"/>
        <dbReference type="ChEBI" id="CHEBI:17660"/>
        <dbReference type="ChEBI" id="CHEBI:57526"/>
        <dbReference type="ChEBI" id="CHEBI:78346"/>
        <dbReference type="EC" id="3.2.2.n1"/>
    </reaction>
</comment>
<keyword evidence="2" id="KW-0378">Hydrolase</keyword>
<evidence type="ECO:0000256" key="2">
    <source>
        <dbReference type="RuleBase" id="RU363015"/>
    </source>
</evidence>